<dbReference type="InterPro" id="IPR028098">
    <property type="entry name" value="Glyco_trans_4-like_N"/>
</dbReference>
<dbReference type="Gene3D" id="3.40.50.2000">
    <property type="entry name" value="Glycogen Phosphorylase B"/>
    <property type="match status" value="2"/>
</dbReference>
<comment type="caution">
    <text evidence="2">The sequence shown here is derived from an EMBL/GenBank/DDBJ whole genome shotgun (WGS) entry which is preliminary data.</text>
</comment>
<keyword evidence="3" id="KW-1185">Reference proteome</keyword>
<dbReference type="EMBL" id="JACIDJ010000004">
    <property type="protein sequence ID" value="MBB3899154.1"/>
    <property type="molecule type" value="Genomic_DNA"/>
</dbReference>
<accession>A0A840AG47</accession>
<evidence type="ECO:0000313" key="3">
    <source>
        <dbReference type="Proteomes" id="UP000553193"/>
    </source>
</evidence>
<dbReference type="AlphaFoldDB" id="A0A840AG47"/>
<dbReference type="Pfam" id="PF13439">
    <property type="entry name" value="Glyco_transf_4"/>
    <property type="match status" value="1"/>
</dbReference>
<name>A0A840AG47_9PROT</name>
<gene>
    <name evidence="2" type="ORF">GGQ83_002602</name>
</gene>
<dbReference type="GO" id="GO:0016757">
    <property type="term" value="F:glycosyltransferase activity"/>
    <property type="evidence" value="ECO:0007669"/>
    <property type="project" value="UniProtKB-ARBA"/>
</dbReference>
<evidence type="ECO:0000313" key="2">
    <source>
        <dbReference type="EMBL" id="MBB3899154.1"/>
    </source>
</evidence>
<reference evidence="2 3" key="1">
    <citation type="submission" date="2020-08" db="EMBL/GenBank/DDBJ databases">
        <title>Genomic Encyclopedia of Type Strains, Phase IV (KMG-IV): sequencing the most valuable type-strain genomes for metagenomic binning, comparative biology and taxonomic classification.</title>
        <authorList>
            <person name="Goeker M."/>
        </authorList>
    </citation>
    <scope>NUCLEOTIDE SEQUENCE [LARGE SCALE GENOMIC DNA]</scope>
    <source>
        <strain evidence="2 3">DSM 19979</strain>
    </source>
</reference>
<dbReference type="PANTHER" id="PTHR12526:SF638">
    <property type="entry name" value="SPORE COAT PROTEIN SA"/>
    <property type="match status" value="1"/>
</dbReference>
<proteinExistence type="predicted"/>
<evidence type="ECO:0000259" key="1">
    <source>
        <dbReference type="Pfam" id="PF13439"/>
    </source>
</evidence>
<dbReference type="SUPFAM" id="SSF53756">
    <property type="entry name" value="UDP-Glycosyltransferase/glycogen phosphorylase"/>
    <property type="match status" value="1"/>
</dbReference>
<dbReference type="Proteomes" id="UP000553193">
    <property type="component" value="Unassembled WGS sequence"/>
</dbReference>
<keyword evidence="2" id="KW-0808">Transferase</keyword>
<protein>
    <submittedName>
        <fullName evidence="2">Glycosyltransferase involved in cell wall biosynthesis</fullName>
    </submittedName>
</protein>
<dbReference type="Pfam" id="PF13692">
    <property type="entry name" value="Glyco_trans_1_4"/>
    <property type="match status" value="1"/>
</dbReference>
<dbReference type="PANTHER" id="PTHR12526">
    <property type="entry name" value="GLYCOSYLTRANSFERASE"/>
    <property type="match status" value="1"/>
</dbReference>
<dbReference type="RefSeq" id="WP_184384666.1">
    <property type="nucleotide sequence ID" value="NZ_JACIDJ010000004.1"/>
</dbReference>
<organism evidence="2 3">
    <name type="scientific">Roseococcus suduntuyensis</name>
    <dbReference type="NCBI Taxonomy" id="455361"/>
    <lineage>
        <taxon>Bacteria</taxon>
        <taxon>Pseudomonadati</taxon>
        <taxon>Pseudomonadota</taxon>
        <taxon>Alphaproteobacteria</taxon>
        <taxon>Acetobacterales</taxon>
        <taxon>Roseomonadaceae</taxon>
        <taxon>Roseococcus</taxon>
    </lineage>
</organism>
<feature type="domain" description="Glycosyltransferase subfamily 4-like N-terminal" evidence="1">
    <location>
        <begin position="21"/>
        <end position="212"/>
    </location>
</feature>
<sequence length="430" mass="46688">MPEAPTAICIVAHAHPAFTKGGGEMAAFREFTTLRAAGHRAILVAAAEMGPAAPGGRLLRHAPDEHLYDPYGMTEDRLFWSDLAAREALLALLVAQPVQVFHFHHVWRVGFDLVAALMEARPDARFVLTLHEMLAICAHHGQMIRTRGRELCHGYAPALCANCFPERTPRHFALRRATWLALLNRFDGVIYPSEFIRTRFRDWGFAAREETVLENVLGEELAATPRASAEPGLGQHFAFFGQPTPFKGLDVLIRGFALALAREPGLFLSLHGCEREEVLRLFPALEAALDAAGPAIFFAGRYDSGDVLGLMRLSGWVVVPSVWWENSPVVIQEARRAGVPLIVSDIGGMAEKVRPGLDGLHFRRGNAPDLARALLAAAAPGRQEALAASQTDSIGREEFLDGLLRALTGGQGAIREGGSGVAADRPLAES</sequence>